<evidence type="ECO:0000256" key="6">
    <source>
        <dbReference type="ARBA" id="ARBA00022946"/>
    </source>
</evidence>
<dbReference type="Proteomes" id="UP001419268">
    <property type="component" value="Unassembled WGS sequence"/>
</dbReference>
<evidence type="ECO:0000256" key="10">
    <source>
        <dbReference type="RuleBase" id="RU003423"/>
    </source>
</evidence>
<dbReference type="GO" id="GO:0016407">
    <property type="term" value="F:acetyltransferase activity"/>
    <property type="evidence" value="ECO:0007669"/>
    <property type="project" value="TreeGrafter"/>
</dbReference>
<dbReference type="InterPro" id="IPR036625">
    <property type="entry name" value="E3-bd_dom_sf"/>
</dbReference>
<dbReference type="GO" id="GO:0005829">
    <property type="term" value="C:cytosol"/>
    <property type="evidence" value="ECO:0007669"/>
    <property type="project" value="UniProtKB-ARBA"/>
</dbReference>
<proteinExistence type="inferred from homology"/>
<feature type="region of interest" description="Disordered" evidence="11">
    <location>
        <begin position="28"/>
        <end position="55"/>
    </location>
</feature>
<evidence type="ECO:0000256" key="2">
    <source>
        <dbReference type="ARBA" id="ARBA00004305"/>
    </source>
</evidence>
<keyword evidence="15" id="KW-1185">Reference proteome</keyword>
<dbReference type="PANTHER" id="PTHR43178:SF14">
    <property type="entry name" value="LIPOAMIDE ACYLTRANSFERASE COMPONENT OF BRANCHED-CHAIN ALPHA-KETO ACID DEHYDROGENASE COMPLEX, MITOCHONDRIAL"/>
    <property type="match status" value="1"/>
</dbReference>
<keyword evidence="6" id="KW-0809">Transit peptide</keyword>
<dbReference type="PANTHER" id="PTHR43178">
    <property type="entry name" value="DIHYDROLIPOAMIDE ACETYLTRANSFERASE COMPONENT OF PYRUVATE DEHYDROGENASE COMPLEX"/>
    <property type="match status" value="1"/>
</dbReference>
<feature type="compositionally biased region" description="Acidic residues" evidence="11">
    <location>
        <begin position="42"/>
        <end position="52"/>
    </location>
</feature>
<keyword evidence="7" id="KW-0496">Mitochondrion</keyword>
<dbReference type="GO" id="GO:0005759">
    <property type="term" value="C:mitochondrial matrix"/>
    <property type="evidence" value="ECO:0007669"/>
    <property type="project" value="UniProtKB-SubCell"/>
</dbReference>
<dbReference type="PROSITE" id="PS51826">
    <property type="entry name" value="PSBD"/>
    <property type="match status" value="1"/>
</dbReference>
<dbReference type="GO" id="GO:0031405">
    <property type="term" value="F:lipoic acid binding"/>
    <property type="evidence" value="ECO:0007669"/>
    <property type="project" value="TreeGrafter"/>
</dbReference>
<dbReference type="GO" id="GO:0043754">
    <property type="term" value="F:dihydrolipoamide branched chain acyltransferase activity"/>
    <property type="evidence" value="ECO:0007669"/>
    <property type="project" value="UniProtKB-EC"/>
</dbReference>
<evidence type="ECO:0000256" key="11">
    <source>
        <dbReference type="SAM" id="MobiDB-lite"/>
    </source>
</evidence>
<dbReference type="InterPro" id="IPR000089">
    <property type="entry name" value="Biotin_lipoyl"/>
</dbReference>
<dbReference type="InterPro" id="IPR003016">
    <property type="entry name" value="2-oxoA_DH_lipoyl-BS"/>
</dbReference>
<feature type="domain" description="Peripheral subunit-binding (PSBD)" evidence="13">
    <location>
        <begin position="302"/>
        <end position="339"/>
    </location>
</feature>
<dbReference type="InterPro" id="IPR001078">
    <property type="entry name" value="2-oxoacid_DH_actylTfrase"/>
</dbReference>
<evidence type="ECO:0000256" key="4">
    <source>
        <dbReference type="ARBA" id="ARBA00022679"/>
    </source>
</evidence>
<evidence type="ECO:0000256" key="8">
    <source>
        <dbReference type="ARBA" id="ARBA00023315"/>
    </source>
</evidence>
<organism evidence="14 15">
    <name type="scientific">Stephania cephalantha</name>
    <dbReference type="NCBI Taxonomy" id="152367"/>
    <lineage>
        <taxon>Eukaryota</taxon>
        <taxon>Viridiplantae</taxon>
        <taxon>Streptophyta</taxon>
        <taxon>Embryophyta</taxon>
        <taxon>Tracheophyta</taxon>
        <taxon>Spermatophyta</taxon>
        <taxon>Magnoliopsida</taxon>
        <taxon>Ranunculales</taxon>
        <taxon>Menispermaceae</taxon>
        <taxon>Menispermoideae</taxon>
        <taxon>Cissampelideae</taxon>
        <taxon>Stephania</taxon>
    </lineage>
</organism>
<feature type="domain" description="Lipoyl-binding" evidence="12">
    <location>
        <begin position="184"/>
        <end position="259"/>
    </location>
</feature>
<name>A0AAP0E3M1_9MAGN</name>
<dbReference type="FunFam" id="2.40.50.100:FF:000013">
    <property type="entry name" value="Dihydrolipoamide acetyltransferase component of pyruvate dehydrogenase complex"/>
    <property type="match status" value="1"/>
</dbReference>
<dbReference type="FunFam" id="3.30.559.10:FF:000007">
    <property type="entry name" value="Dihydrolipoamide acetyltransferase component of pyruvate dehydrogenase complex"/>
    <property type="match status" value="1"/>
</dbReference>
<dbReference type="InterPro" id="IPR011053">
    <property type="entry name" value="Single_hybrid_motif"/>
</dbReference>
<dbReference type="Pfam" id="PF00364">
    <property type="entry name" value="Biotin_lipoyl"/>
    <property type="match status" value="1"/>
</dbReference>
<gene>
    <name evidence="14" type="ORF">Scep_030733</name>
</gene>
<dbReference type="PROSITE" id="PS50968">
    <property type="entry name" value="BIOTINYL_LIPOYL"/>
    <property type="match status" value="1"/>
</dbReference>
<dbReference type="SUPFAM" id="SSF47005">
    <property type="entry name" value="Peripheral subunit-binding domain of 2-oxo acid dehydrogenase complex"/>
    <property type="match status" value="1"/>
</dbReference>
<evidence type="ECO:0000313" key="14">
    <source>
        <dbReference type="EMBL" id="KAK9084262.1"/>
    </source>
</evidence>
<feature type="region of interest" description="Disordered" evidence="11">
    <location>
        <begin position="272"/>
        <end position="291"/>
    </location>
</feature>
<evidence type="ECO:0000256" key="5">
    <source>
        <dbReference type="ARBA" id="ARBA00022823"/>
    </source>
</evidence>
<dbReference type="Pfam" id="PF00198">
    <property type="entry name" value="2-oxoacid_dh"/>
    <property type="match status" value="1"/>
</dbReference>
<dbReference type="InterPro" id="IPR004167">
    <property type="entry name" value="PSBD"/>
</dbReference>
<comment type="subcellular location">
    <subcellularLocation>
        <location evidence="2">Mitochondrion matrix</location>
    </subcellularLocation>
</comment>
<evidence type="ECO:0000259" key="13">
    <source>
        <dbReference type="PROSITE" id="PS51826"/>
    </source>
</evidence>
<protein>
    <recommendedName>
        <fullName evidence="10">Dihydrolipoamide acetyltransferase component of pyruvate dehydrogenase complex</fullName>
        <ecNumber evidence="10">2.3.1.-</ecNumber>
    </recommendedName>
</protein>
<dbReference type="CDD" id="cd06849">
    <property type="entry name" value="lipoyl_domain"/>
    <property type="match status" value="1"/>
</dbReference>
<dbReference type="Gene3D" id="2.40.50.100">
    <property type="match status" value="1"/>
</dbReference>
<dbReference type="EMBL" id="JBBNAG010000013">
    <property type="protein sequence ID" value="KAK9084262.1"/>
    <property type="molecule type" value="Genomic_DNA"/>
</dbReference>
<accession>A0AAP0E3M1</accession>
<evidence type="ECO:0000256" key="9">
    <source>
        <dbReference type="ARBA" id="ARBA00051775"/>
    </source>
</evidence>
<dbReference type="EC" id="2.3.1.-" evidence="10"/>
<dbReference type="SUPFAM" id="SSF52777">
    <property type="entry name" value="CoA-dependent acyltransferases"/>
    <property type="match status" value="1"/>
</dbReference>
<dbReference type="InterPro" id="IPR023213">
    <property type="entry name" value="CAT-like_dom_sf"/>
</dbReference>
<dbReference type="Pfam" id="PF02817">
    <property type="entry name" value="E3_binding"/>
    <property type="match status" value="1"/>
</dbReference>
<comment type="catalytic activity">
    <reaction evidence="9">
        <text>N(6)-[(R)-dihydrolipoyl]-L-lysyl-[protein] + 2-methylpropanoyl-CoA = N(6)-[(R)-S(8)-2-methylpropanoyldihydrolipoyl]-L-lysyl-[protein] + CoA</text>
        <dbReference type="Rhea" id="RHEA:18865"/>
        <dbReference type="Rhea" id="RHEA-COMP:10475"/>
        <dbReference type="Rhea" id="RHEA-COMP:10497"/>
        <dbReference type="ChEBI" id="CHEBI:57287"/>
        <dbReference type="ChEBI" id="CHEBI:57338"/>
        <dbReference type="ChEBI" id="CHEBI:83100"/>
        <dbReference type="ChEBI" id="CHEBI:83142"/>
        <dbReference type="EC" id="2.3.1.168"/>
    </reaction>
    <physiologicalReaction direction="left-to-right" evidence="9">
        <dbReference type="Rhea" id="RHEA:18866"/>
    </physiologicalReaction>
</comment>
<keyword evidence="8 10" id="KW-0012">Acyltransferase</keyword>
<keyword evidence="4 10" id="KW-0808">Transferase</keyword>
<evidence type="ECO:0000256" key="7">
    <source>
        <dbReference type="ARBA" id="ARBA00023128"/>
    </source>
</evidence>
<reference evidence="14 15" key="1">
    <citation type="submission" date="2024-01" db="EMBL/GenBank/DDBJ databases">
        <title>Genome assemblies of Stephania.</title>
        <authorList>
            <person name="Yang L."/>
        </authorList>
    </citation>
    <scope>NUCLEOTIDE SEQUENCE [LARGE SCALE GENOMIC DNA]</scope>
    <source>
        <strain evidence="14">JXDWG</strain>
        <tissue evidence="14">Leaf</tissue>
    </source>
</reference>
<dbReference type="Gene3D" id="3.30.559.10">
    <property type="entry name" value="Chloramphenicol acetyltransferase-like domain"/>
    <property type="match status" value="1"/>
</dbReference>
<dbReference type="AlphaFoldDB" id="A0AAP0E3M1"/>
<keyword evidence="5 10" id="KW-0450">Lipoyl</keyword>
<comment type="similarity">
    <text evidence="3 10">Belongs to the 2-oxoacid dehydrogenase family.</text>
</comment>
<comment type="cofactor">
    <cofactor evidence="1 10">
        <name>(R)-lipoate</name>
        <dbReference type="ChEBI" id="CHEBI:83088"/>
    </cofactor>
</comment>
<evidence type="ECO:0000256" key="3">
    <source>
        <dbReference type="ARBA" id="ARBA00007317"/>
    </source>
</evidence>
<comment type="caution">
    <text evidence="14">The sequence shown here is derived from an EMBL/GenBank/DDBJ whole genome shotgun (WGS) entry which is preliminary data.</text>
</comment>
<dbReference type="Gene3D" id="4.10.320.10">
    <property type="entry name" value="E3-binding domain"/>
    <property type="match status" value="1"/>
</dbReference>
<dbReference type="InterPro" id="IPR050743">
    <property type="entry name" value="2-oxoacid_DH_E2_comp"/>
</dbReference>
<evidence type="ECO:0000259" key="12">
    <source>
        <dbReference type="PROSITE" id="PS50968"/>
    </source>
</evidence>
<dbReference type="FunFam" id="4.10.320.10:FF:000002">
    <property type="entry name" value="Dihydrolipoamide acetyltransferase component of pyruvate dehydrogenase complex"/>
    <property type="match status" value="1"/>
</dbReference>
<dbReference type="SUPFAM" id="SSF51230">
    <property type="entry name" value="Single hybrid motif"/>
    <property type="match status" value="1"/>
</dbReference>
<dbReference type="PROSITE" id="PS00189">
    <property type="entry name" value="LIPOYL"/>
    <property type="match status" value="1"/>
</dbReference>
<sequence>MWSSNMIEPRTHTSPIFQVAQTTIRACPQHSTPKQSLRLSETETETETEIETESSTSLLSKSLARSIDRSSNWRESELRRPNSRDCASSNGVVAANLPKKSLDFGRTRVFGIKESSFGALSFTTDRFVSFKSQTLRFLLMQCGARVLGLGFMRLKGSLLRLKSSSTRNHFFSSQALVDLPAGGVAEVPLAQTGEGIAECELLKWFVGEGDHVEEFQPLCEVQSDKATMEITSRYKGSISKIFYCPGDIVKVGETLLKIVVDEAQTSMVLPDASTSTLPMGSDALESGTSTSMDAEHKEEGVLSTPAVRNLAKHYGININLIHGSGKDGRILKEDILKYACGKEGNYEELSASTQRFPPQEEKSLSTSSMDELHFEDKPVPLRGFQRSMVRSMALAAKVPHFHYLEEINCDALVELKAAFQNENSDPDVKHTYLPFLVKSLSVALNKYPLLNASFNEGSDEVILKGCHNIGIAMATPYGLVVPNIKKVQTLSVLEVTRKLSHLQHLALNNKLSSEDISGGTITVSNIGAVGGKYGSPLLNLPEVAIIAIGRIQRLPRFADDGTFYLIPHFSLQVNIGADHRVVDGATVAKFCNEWKSLIENPELLLLHMR</sequence>
<evidence type="ECO:0000256" key="1">
    <source>
        <dbReference type="ARBA" id="ARBA00001938"/>
    </source>
</evidence>
<evidence type="ECO:0000313" key="15">
    <source>
        <dbReference type="Proteomes" id="UP001419268"/>
    </source>
</evidence>